<gene>
    <name evidence="3" type="ORF">MAR_003403</name>
</gene>
<reference evidence="3" key="1">
    <citation type="submission" date="2022-11" db="EMBL/GenBank/DDBJ databases">
        <title>Centuries of genome instability and evolution in soft-shell clam transmissible cancer (bioRxiv).</title>
        <authorList>
            <person name="Hart S.F.M."/>
            <person name="Yonemitsu M.A."/>
            <person name="Giersch R.M."/>
            <person name="Beal B.F."/>
            <person name="Arriagada G."/>
            <person name="Davis B.W."/>
            <person name="Ostrander E.A."/>
            <person name="Goff S.P."/>
            <person name="Metzger M.J."/>
        </authorList>
    </citation>
    <scope>NUCLEOTIDE SEQUENCE</scope>
    <source>
        <strain evidence="3">MELC-2E11</strain>
        <tissue evidence="3">Siphon/mantle</tissue>
    </source>
</reference>
<dbReference type="Gene3D" id="3.30.160.60">
    <property type="entry name" value="Classic Zinc Finger"/>
    <property type="match status" value="1"/>
</dbReference>
<keyword evidence="1" id="KW-0862">Zinc</keyword>
<keyword evidence="1" id="KW-0863">Zinc-finger</keyword>
<evidence type="ECO:0000313" key="4">
    <source>
        <dbReference type="Proteomes" id="UP001164746"/>
    </source>
</evidence>
<accession>A0ABY7G6R0</accession>
<dbReference type="InterPro" id="IPR000315">
    <property type="entry name" value="Znf_B-box"/>
</dbReference>
<dbReference type="PROSITE" id="PS50119">
    <property type="entry name" value="ZF_BBOX"/>
    <property type="match status" value="1"/>
</dbReference>
<evidence type="ECO:0000313" key="3">
    <source>
        <dbReference type="EMBL" id="WAR29835.1"/>
    </source>
</evidence>
<evidence type="ECO:0000256" key="1">
    <source>
        <dbReference type="PROSITE-ProRule" id="PRU00024"/>
    </source>
</evidence>
<dbReference type="Proteomes" id="UP001164746">
    <property type="component" value="Chromosome 16"/>
</dbReference>
<proteinExistence type="predicted"/>
<dbReference type="EMBL" id="CP111027">
    <property type="protein sequence ID" value="WAR29835.1"/>
    <property type="molecule type" value="Genomic_DNA"/>
</dbReference>
<organism evidence="3 4">
    <name type="scientific">Mya arenaria</name>
    <name type="common">Soft-shell clam</name>
    <dbReference type="NCBI Taxonomy" id="6604"/>
    <lineage>
        <taxon>Eukaryota</taxon>
        <taxon>Metazoa</taxon>
        <taxon>Spiralia</taxon>
        <taxon>Lophotrochozoa</taxon>
        <taxon>Mollusca</taxon>
        <taxon>Bivalvia</taxon>
        <taxon>Autobranchia</taxon>
        <taxon>Heteroconchia</taxon>
        <taxon>Euheterodonta</taxon>
        <taxon>Imparidentia</taxon>
        <taxon>Neoheterodontei</taxon>
        <taxon>Myida</taxon>
        <taxon>Myoidea</taxon>
        <taxon>Myidae</taxon>
        <taxon>Mya</taxon>
    </lineage>
</organism>
<evidence type="ECO:0000259" key="2">
    <source>
        <dbReference type="PROSITE" id="PS50119"/>
    </source>
</evidence>
<keyword evidence="1" id="KW-0479">Metal-binding</keyword>
<protein>
    <recommendedName>
        <fullName evidence="2">B box-type domain-containing protein</fullName>
    </recommendedName>
</protein>
<feature type="domain" description="B box-type" evidence="2">
    <location>
        <begin position="11"/>
        <end position="54"/>
    </location>
</feature>
<name>A0ABY7G6R0_MYAAR</name>
<sequence length="196" mass="22117">MDSDMIYDFPCTNCQENGLNSDSVSYCEQCEKCFCTICVKMHDRILKHHTILDKSEQHLRLKETDSVYDTIEPDPDDGTEDTVQKLDCDIRESSKAGDIVCEILDNPLTTLCGIIGEASLYIDDRGIRITRSDRKAFAETPLHMIRSYVGGRFSFEEGSICMRCSTRQETKMANSYMDIASGKNKLEIGGVQICII</sequence>
<keyword evidence="4" id="KW-1185">Reference proteome</keyword>